<gene>
    <name evidence="2" type="ORF">B0T20DRAFT_498657</name>
</gene>
<sequence length="258" mass="29618">MPFNDRTEEWVRNLWKGDVSRPPLALLCLREQRSNAPLSLTTVPRTRTGPDGRKAVLSEEDSYVAPDRRRHTISKINGYVCPVLMPGGIQCGKAYPNRATAQAEMRRHFRQEHPGTVAKTTRLNISFDEESSGRNALIRYVLTRQWRFADVHGHQGRAWLLNGIAKKLEEFAEQDEEFKRLYGSRFVHQTVERPTDNEPGPLAPQQPLSLEHPDCEEWRDAPYDYAPKGAYEPTIVEPLEVVDDDMESEYKEMDEEAA</sequence>
<dbReference type="EMBL" id="JAUTDP010000006">
    <property type="protein sequence ID" value="KAK3398718.1"/>
    <property type="molecule type" value="Genomic_DNA"/>
</dbReference>
<reference evidence="2" key="2">
    <citation type="submission" date="2023-07" db="EMBL/GenBank/DDBJ databases">
        <authorList>
            <consortium name="Lawrence Berkeley National Laboratory"/>
            <person name="Haridas S."/>
            <person name="Hensen N."/>
            <person name="Bonometti L."/>
            <person name="Westerberg I."/>
            <person name="Brannstrom I.O."/>
            <person name="Guillou S."/>
            <person name="Cros-Aarteil S."/>
            <person name="Calhoun S."/>
            <person name="Kuo A."/>
            <person name="Mondo S."/>
            <person name="Pangilinan J."/>
            <person name="Riley R."/>
            <person name="LaButti K."/>
            <person name="Andreopoulos B."/>
            <person name="Lipzen A."/>
            <person name="Chen C."/>
            <person name="Yanf M."/>
            <person name="Daum C."/>
            <person name="Ng V."/>
            <person name="Clum A."/>
            <person name="Steindorff A."/>
            <person name="Ohm R."/>
            <person name="Martin F."/>
            <person name="Silar P."/>
            <person name="Natvig D."/>
            <person name="Lalanne C."/>
            <person name="Gautier V."/>
            <person name="Ament-velasquez S.L."/>
            <person name="Kruys A."/>
            <person name="Hutchinson M.I."/>
            <person name="Powell A.J."/>
            <person name="Barry K."/>
            <person name="Miller A.N."/>
            <person name="Grigoriev I.V."/>
            <person name="Debuchy R."/>
            <person name="Gladieux P."/>
            <person name="Thoren M.H."/>
            <person name="Johannesson H."/>
        </authorList>
    </citation>
    <scope>NUCLEOTIDE SEQUENCE</scope>
    <source>
        <strain evidence="2">FGSC 1904</strain>
    </source>
</reference>
<feature type="region of interest" description="Disordered" evidence="1">
    <location>
        <begin position="190"/>
        <end position="214"/>
    </location>
</feature>
<protein>
    <submittedName>
        <fullName evidence="2">Uncharacterized protein</fullName>
    </submittedName>
</protein>
<comment type="caution">
    <text evidence="2">The sequence shown here is derived from an EMBL/GenBank/DDBJ whole genome shotgun (WGS) entry which is preliminary data.</text>
</comment>
<organism evidence="2 3">
    <name type="scientific">Sordaria brevicollis</name>
    <dbReference type="NCBI Taxonomy" id="83679"/>
    <lineage>
        <taxon>Eukaryota</taxon>
        <taxon>Fungi</taxon>
        <taxon>Dikarya</taxon>
        <taxon>Ascomycota</taxon>
        <taxon>Pezizomycotina</taxon>
        <taxon>Sordariomycetes</taxon>
        <taxon>Sordariomycetidae</taxon>
        <taxon>Sordariales</taxon>
        <taxon>Sordariaceae</taxon>
        <taxon>Sordaria</taxon>
    </lineage>
</organism>
<evidence type="ECO:0000313" key="3">
    <source>
        <dbReference type="Proteomes" id="UP001281003"/>
    </source>
</evidence>
<dbReference type="Proteomes" id="UP001281003">
    <property type="component" value="Unassembled WGS sequence"/>
</dbReference>
<name>A0AAE0PEY3_SORBR</name>
<accession>A0AAE0PEY3</accession>
<evidence type="ECO:0000256" key="1">
    <source>
        <dbReference type="SAM" id="MobiDB-lite"/>
    </source>
</evidence>
<evidence type="ECO:0000313" key="2">
    <source>
        <dbReference type="EMBL" id="KAK3398718.1"/>
    </source>
</evidence>
<reference evidence="2" key="1">
    <citation type="journal article" date="2023" name="Mol. Phylogenet. Evol.">
        <title>Genome-scale phylogeny and comparative genomics of the fungal order Sordariales.</title>
        <authorList>
            <person name="Hensen N."/>
            <person name="Bonometti L."/>
            <person name="Westerberg I."/>
            <person name="Brannstrom I.O."/>
            <person name="Guillou S."/>
            <person name="Cros-Aarteil S."/>
            <person name="Calhoun S."/>
            <person name="Haridas S."/>
            <person name="Kuo A."/>
            <person name="Mondo S."/>
            <person name="Pangilinan J."/>
            <person name="Riley R."/>
            <person name="LaButti K."/>
            <person name="Andreopoulos B."/>
            <person name="Lipzen A."/>
            <person name="Chen C."/>
            <person name="Yan M."/>
            <person name="Daum C."/>
            <person name="Ng V."/>
            <person name="Clum A."/>
            <person name="Steindorff A."/>
            <person name="Ohm R.A."/>
            <person name="Martin F."/>
            <person name="Silar P."/>
            <person name="Natvig D.O."/>
            <person name="Lalanne C."/>
            <person name="Gautier V."/>
            <person name="Ament-Velasquez S.L."/>
            <person name="Kruys A."/>
            <person name="Hutchinson M.I."/>
            <person name="Powell A.J."/>
            <person name="Barry K."/>
            <person name="Miller A.N."/>
            <person name="Grigoriev I.V."/>
            <person name="Debuchy R."/>
            <person name="Gladieux P."/>
            <person name="Hiltunen Thoren M."/>
            <person name="Johannesson H."/>
        </authorList>
    </citation>
    <scope>NUCLEOTIDE SEQUENCE</scope>
    <source>
        <strain evidence="2">FGSC 1904</strain>
    </source>
</reference>
<keyword evidence="3" id="KW-1185">Reference proteome</keyword>
<dbReference type="AlphaFoldDB" id="A0AAE0PEY3"/>
<proteinExistence type="predicted"/>